<sequence>MLETLNASFFTGRGSCRGVRGTRSLRNQNRNSSVVKSAGFEPRRIVFDSSHGRTDRASRHSIGRPLIRRTDYLINVTGHRGWRWLKMVPRENLILDCYCGKGFCLTMNVSGARG</sequence>
<organism evidence="1 2">
    <name type="scientific">Eumeta variegata</name>
    <name type="common">Bagworm moth</name>
    <name type="synonym">Eumeta japonica</name>
    <dbReference type="NCBI Taxonomy" id="151549"/>
    <lineage>
        <taxon>Eukaryota</taxon>
        <taxon>Metazoa</taxon>
        <taxon>Ecdysozoa</taxon>
        <taxon>Arthropoda</taxon>
        <taxon>Hexapoda</taxon>
        <taxon>Insecta</taxon>
        <taxon>Pterygota</taxon>
        <taxon>Neoptera</taxon>
        <taxon>Endopterygota</taxon>
        <taxon>Lepidoptera</taxon>
        <taxon>Glossata</taxon>
        <taxon>Ditrysia</taxon>
        <taxon>Tineoidea</taxon>
        <taxon>Psychidae</taxon>
        <taxon>Oiketicinae</taxon>
        <taxon>Eumeta</taxon>
    </lineage>
</organism>
<evidence type="ECO:0000313" key="2">
    <source>
        <dbReference type="Proteomes" id="UP000299102"/>
    </source>
</evidence>
<dbReference type="AlphaFoldDB" id="A0A4C1ZFY9"/>
<dbReference type="EMBL" id="BGZK01001879">
    <property type="protein sequence ID" value="GBP87721.1"/>
    <property type="molecule type" value="Genomic_DNA"/>
</dbReference>
<accession>A0A4C1ZFY9</accession>
<gene>
    <name evidence="1" type="ORF">EVAR_84582_1</name>
</gene>
<evidence type="ECO:0000313" key="1">
    <source>
        <dbReference type="EMBL" id="GBP87721.1"/>
    </source>
</evidence>
<comment type="caution">
    <text evidence="1">The sequence shown here is derived from an EMBL/GenBank/DDBJ whole genome shotgun (WGS) entry which is preliminary data.</text>
</comment>
<protein>
    <submittedName>
        <fullName evidence="1">Uncharacterized protein</fullName>
    </submittedName>
</protein>
<proteinExistence type="predicted"/>
<keyword evidence="2" id="KW-1185">Reference proteome</keyword>
<name>A0A4C1ZFY9_EUMVA</name>
<dbReference type="Proteomes" id="UP000299102">
    <property type="component" value="Unassembled WGS sequence"/>
</dbReference>
<reference evidence="1 2" key="1">
    <citation type="journal article" date="2019" name="Commun. Biol.">
        <title>The bagworm genome reveals a unique fibroin gene that provides high tensile strength.</title>
        <authorList>
            <person name="Kono N."/>
            <person name="Nakamura H."/>
            <person name="Ohtoshi R."/>
            <person name="Tomita M."/>
            <person name="Numata K."/>
            <person name="Arakawa K."/>
        </authorList>
    </citation>
    <scope>NUCLEOTIDE SEQUENCE [LARGE SCALE GENOMIC DNA]</scope>
</reference>